<dbReference type="PROSITE" id="PS00688">
    <property type="entry name" value="SIGMA54_INTERACT_3"/>
    <property type="match status" value="1"/>
</dbReference>
<gene>
    <name evidence="9" type="ORF">D5F11_014570</name>
</gene>
<dbReference type="SMART" id="SM00382">
    <property type="entry name" value="AAA"/>
    <property type="match status" value="1"/>
</dbReference>
<dbReference type="Pfam" id="PF18024">
    <property type="entry name" value="HTH_50"/>
    <property type="match status" value="1"/>
</dbReference>
<dbReference type="OrthoDB" id="9771372at2"/>
<evidence type="ECO:0000256" key="6">
    <source>
        <dbReference type="ARBA" id="ARBA00023163"/>
    </source>
</evidence>
<dbReference type="Gene3D" id="3.40.50.300">
    <property type="entry name" value="P-loop containing nucleotide triphosphate hydrolases"/>
    <property type="match status" value="1"/>
</dbReference>
<comment type="caution">
    <text evidence="9">The sequence shown here is derived from an EMBL/GenBank/DDBJ whole genome shotgun (WGS) entry which is preliminary data.</text>
</comment>
<keyword evidence="4" id="KW-0805">Transcription regulation</keyword>
<keyword evidence="1" id="KW-0547">Nucleotide-binding</keyword>
<dbReference type="PANTHER" id="PTHR32071:SF57">
    <property type="entry name" value="C4-DICARBOXYLATE TRANSPORT TRANSCRIPTIONAL REGULATORY PROTEIN DCTD"/>
    <property type="match status" value="1"/>
</dbReference>
<keyword evidence="2" id="KW-0058">Aromatic hydrocarbons catabolism</keyword>
<dbReference type="AlphaFoldDB" id="A0A429X708"/>
<evidence type="ECO:0000256" key="5">
    <source>
        <dbReference type="ARBA" id="ARBA00023125"/>
    </source>
</evidence>
<dbReference type="EMBL" id="QYTW02000014">
    <property type="protein sequence ID" value="RST59100.1"/>
    <property type="molecule type" value="Genomic_DNA"/>
</dbReference>
<dbReference type="PANTHER" id="PTHR32071">
    <property type="entry name" value="TRANSCRIPTIONAL REGULATORY PROTEIN"/>
    <property type="match status" value="1"/>
</dbReference>
<proteinExistence type="predicted"/>
<dbReference type="InterPro" id="IPR025662">
    <property type="entry name" value="Sigma_54_int_dom_ATP-bd_1"/>
</dbReference>
<dbReference type="InterPro" id="IPR002078">
    <property type="entry name" value="Sigma_54_int"/>
</dbReference>
<dbReference type="PROSITE" id="PS00675">
    <property type="entry name" value="SIGMA54_INTERACT_1"/>
    <property type="match status" value="1"/>
</dbReference>
<evidence type="ECO:0000256" key="7">
    <source>
        <dbReference type="ARBA" id="ARBA00029500"/>
    </source>
</evidence>
<protein>
    <recommendedName>
        <fullName evidence="7">HTH-type transcriptional regulatory protein TyrR</fullName>
    </recommendedName>
</protein>
<dbReference type="GO" id="GO:0003677">
    <property type="term" value="F:DNA binding"/>
    <property type="evidence" value="ECO:0007669"/>
    <property type="project" value="UniProtKB-KW"/>
</dbReference>
<name>A0A429X708_SIMTE</name>
<dbReference type="InterPro" id="IPR003593">
    <property type="entry name" value="AAA+_ATPase"/>
</dbReference>
<dbReference type="InterPro" id="IPR030828">
    <property type="entry name" value="HTH_TyrR"/>
</dbReference>
<dbReference type="InterPro" id="IPR009057">
    <property type="entry name" value="Homeodomain-like_sf"/>
</dbReference>
<evidence type="ECO:0000313" key="9">
    <source>
        <dbReference type="EMBL" id="RST59100.1"/>
    </source>
</evidence>
<evidence type="ECO:0000259" key="8">
    <source>
        <dbReference type="PROSITE" id="PS50045"/>
    </source>
</evidence>
<dbReference type="InterPro" id="IPR058031">
    <property type="entry name" value="AAA_lid_NorR"/>
</dbReference>
<keyword evidence="5" id="KW-0238">DNA-binding</keyword>
<accession>A0A429X708</accession>
<dbReference type="Pfam" id="PF25601">
    <property type="entry name" value="AAA_lid_14"/>
    <property type="match status" value="1"/>
</dbReference>
<organism evidence="9 10">
    <name type="scientific">Siminovitchia terrae</name>
    <name type="common">Bacillus terrae</name>
    <dbReference type="NCBI Taxonomy" id="1914933"/>
    <lineage>
        <taxon>Bacteria</taxon>
        <taxon>Bacillati</taxon>
        <taxon>Bacillota</taxon>
        <taxon>Bacilli</taxon>
        <taxon>Bacillales</taxon>
        <taxon>Bacillaceae</taxon>
        <taxon>Siminovitchia</taxon>
    </lineage>
</organism>
<evidence type="ECO:0000256" key="2">
    <source>
        <dbReference type="ARBA" id="ARBA00022797"/>
    </source>
</evidence>
<evidence type="ECO:0000256" key="3">
    <source>
        <dbReference type="ARBA" id="ARBA00022840"/>
    </source>
</evidence>
<dbReference type="InterPro" id="IPR027417">
    <property type="entry name" value="P-loop_NTPase"/>
</dbReference>
<keyword evidence="6" id="KW-0804">Transcription</keyword>
<evidence type="ECO:0000256" key="4">
    <source>
        <dbReference type="ARBA" id="ARBA00023015"/>
    </source>
</evidence>
<reference evidence="9 10" key="1">
    <citation type="submission" date="2018-12" db="EMBL/GenBank/DDBJ databases">
        <authorList>
            <person name="Sun L."/>
            <person name="Chen Z."/>
        </authorList>
    </citation>
    <scope>NUCLEOTIDE SEQUENCE [LARGE SCALE GENOMIC DNA]</scope>
    <source>
        <strain evidence="9 10">LMG 29736</strain>
    </source>
</reference>
<dbReference type="InterPro" id="IPR025944">
    <property type="entry name" value="Sigma_54_int_dom_CS"/>
</dbReference>
<feature type="domain" description="Sigma-54 factor interaction" evidence="8">
    <location>
        <begin position="118"/>
        <end position="347"/>
    </location>
</feature>
<dbReference type="FunFam" id="3.40.50.300:FF:000006">
    <property type="entry name" value="DNA-binding transcriptional regulator NtrC"/>
    <property type="match status" value="1"/>
</dbReference>
<dbReference type="InterPro" id="IPR025943">
    <property type="entry name" value="Sigma_54_int_dom_ATP-bd_2"/>
</dbReference>
<dbReference type="CDD" id="cd00009">
    <property type="entry name" value="AAA"/>
    <property type="match status" value="1"/>
</dbReference>
<keyword evidence="3" id="KW-0067">ATP-binding</keyword>
<dbReference type="GO" id="GO:0005524">
    <property type="term" value="F:ATP binding"/>
    <property type="evidence" value="ECO:0007669"/>
    <property type="project" value="UniProtKB-KW"/>
</dbReference>
<dbReference type="SUPFAM" id="SSF46689">
    <property type="entry name" value="Homeodomain-like"/>
    <property type="match status" value="1"/>
</dbReference>
<dbReference type="PROSITE" id="PS50045">
    <property type="entry name" value="SIGMA54_INTERACT_4"/>
    <property type="match status" value="1"/>
</dbReference>
<dbReference type="Proteomes" id="UP000287296">
    <property type="component" value="Unassembled WGS sequence"/>
</dbReference>
<dbReference type="GO" id="GO:0006355">
    <property type="term" value="P:regulation of DNA-templated transcription"/>
    <property type="evidence" value="ECO:0007669"/>
    <property type="project" value="InterPro"/>
</dbReference>
<dbReference type="Gene3D" id="1.10.8.60">
    <property type="match status" value="1"/>
</dbReference>
<dbReference type="Gene3D" id="1.10.10.60">
    <property type="entry name" value="Homeodomain-like"/>
    <property type="match status" value="1"/>
</dbReference>
<dbReference type="Pfam" id="PF00158">
    <property type="entry name" value="Sigma54_activat"/>
    <property type="match status" value="1"/>
</dbReference>
<dbReference type="PROSITE" id="PS00676">
    <property type="entry name" value="SIGMA54_INTERACT_2"/>
    <property type="match status" value="1"/>
</dbReference>
<dbReference type="RefSeq" id="WP_120117871.1">
    <property type="nucleotide sequence ID" value="NZ_BORI01000012.1"/>
</dbReference>
<evidence type="ECO:0000256" key="1">
    <source>
        <dbReference type="ARBA" id="ARBA00022741"/>
    </source>
</evidence>
<dbReference type="SUPFAM" id="SSF52540">
    <property type="entry name" value="P-loop containing nucleoside triphosphate hydrolases"/>
    <property type="match status" value="1"/>
</dbReference>
<sequence>MNISSDIEGKAAIVIFDQYTQIKEAKGQGNLIRTYFPELFKIDAHLKEIDWERVFVKPPSFGGDKVELLQTIDGHHFLVFLDYLKRLDLWIMLIIDMDQVNMLKFEPFQRSKIEDGDFLYESTKMKRIIDIIYQVAGVNSTILLLGESGVGKTRLAHMIHHASNRAEKPFISINCGTIPETLIESELFGYEEGAFTGSRRGGRKGLFEEADTGTIFLDEIAELPLHVQVKLLDVLQENKIRKVGSTKSKQVDIRVIAATNKDIKAMVDQKLFREDLYYRLNVVPLTIPPLRERMEEVPYLVDHFVAKSNQKYGLNMRLDKEVEEKLMKYHWPGNIRELENVVERIVVTNSYDYIPGKSGGHPSNSVIETKGIIPLKEAKQLVEKDLISRAYKKYRTTYKAAEVLGVDQSTVAKKIKQYNIQK</sequence>
<evidence type="ECO:0000313" key="10">
    <source>
        <dbReference type="Proteomes" id="UP000287296"/>
    </source>
</evidence>